<name>A0A7X0LKK5_9BACT</name>
<accession>A0A7X0LKK5</accession>
<dbReference type="GO" id="GO:0004803">
    <property type="term" value="F:transposase activity"/>
    <property type="evidence" value="ECO:0007669"/>
    <property type="project" value="InterPro"/>
</dbReference>
<evidence type="ECO:0000313" key="2">
    <source>
        <dbReference type="Proteomes" id="UP000541810"/>
    </source>
</evidence>
<sequence>MPCYLFTWHTYGSWMPDRPRGYVRRDHDGVMPTDETAAAAYRERMSGAAVIWSPEQQALILETLRNATEPLAYRLHAVAVDPTHVHALLSWNDDRDWKGLRSSARHSMTRKLNSTFGKRDWMSRGGSGKRVKDQAHFERLVAGYLPGHHALFWKEGDDKL</sequence>
<dbReference type="GO" id="GO:0003677">
    <property type="term" value="F:DNA binding"/>
    <property type="evidence" value="ECO:0007669"/>
    <property type="project" value="InterPro"/>
</dbReference>
<dbReference type="Proteomes" id="UP000541810">
    <property type="component" value="Unassembled WGS sequence"/>
</dbReference>
<keyword evidence="2" id="KW-1185">Reference proteome</keyword>
<comment type="caution">
    <text evidence="1">The sequence shown here is derived from an EMBL/GenBank/DDBJ whole genome shotgun (WGS) entry which is preliminary data.</text>
</comment>
<dbReference type="GO" id="GO:0006313">
    <property type="term" value="P:DNA transposition"/>
    <property type="evidence" value="ECO:0007669"/>
    <property type="project" value="InterPro"/>
</dbReference>
<reference evidence="1 2" key="1">
    <citation type="submission" date="2020-08" db="EMBL/GenBank/DDBJ databases">
        <title>Genomic Encyclopedia of Type Strains, Phase IV (KMG-IV): sequencing the most valuable type-strain genomes for metagenomic binning, comparative biology and taxonomic classification.</title>
        <authorList>
            <person name="Goeker M."/>
        </authorList>
    </citation>
    <scope>NUCLEOTIDE SEQUENCE [LARGE SCALE GENOMIC DNA]</scope>
    <source>
        <strain evidence="1 2">DSM 103725</strain>
    </source>
</reference>
<gene>
    <name evidence="1" type="ORF">HNQ40_001813</name>
</gene>
<dbReference type="SUPFAM" id="SSF143422">
    <property type="entry name" value="Transposase IS200-like"/>
    <property type="match status" value="1"/>
</dbReference>
<dbReference type="EMBL" id="JACHGY010000001">
    <property type="protein sequence ID" value="MBB6430007.1"/>
    <property type="molecule type" value="Genomic_DNA"/>
</dbReference>
<evidence type="ECO:0000313" key="1">
    <source>
        <dbReference type="EMBL" id="MBB6430007.1"/>
    </source>
</evidence>
<organism evidence="1 2">
    <name type="scientific">Algisphaera agarilytica</name>
    <dbReference type="NCBI Taxonomy" id="1385975"/>
    <lineage>
        <taxon>Bacteria</taxon>
        <taxon>Pseudomonadati</taxon>
        <taxon>Planctomycetota</taxon>
        <taxon>Phycisphaerae</taxon>
        <taxon>Phycisphaerales</taxon>
        <taxon>Phycisphaeraceae</taxon>
        <taxon>Algisphaera</taxon>
    </lineage>
</organism>
<proteinExistence type="predicted"/>
<dbReference type="InterPro" id="IPR036515">
    <property type="entry name" value="Transposase_17_sf"/>
</dbReference>
<dbReference type="AlphaFoldDB" id="A0A7X0LKK5"/>
<protein>
    <submittedName>
        <fullName evidence="1">REP element-mobilizing transposase RayT</fullName>
    </submittedName>
</protein>